<keyword evidence="1" id="KW-0732">Signal</keyword>
<protein>
    <submittedName>
        <fullName evidence="2">Uncharacterized protein</fullName>
    </submittedName>
</protein>
<organism evidence="2 3">
    <name type="scientific">Algoriella xinjiangensis</name>
    <dbReference type="NCBI Taxonomy" id="684065"/>
    <lineage>
        <taxon>Bacteria</taxon>
        <taxon>Pseudomonadati</taxon>
        <taxon>Bacteroidota</taxon>
        <taxon>Flavobacteriia</taxon>
        <taxon>Flavobacteriales</taxon>
        <taxon>Weeksellaceae</taxon>
        <taxon>Algoriella</taxon>
    </lineage>
</organism>
<name>A0A1I5BEW3_9FLAO</name>
<feature type="signal peptide" evidence="1">
    <location>
        <begin position="1"/>
        <end position="20"/>
    </location>
</feature>
<gene>
    <name evidence="2" type="ORF">SAMN05421738_1321</name>
</gene>
<evidence type="ECO:0000313" key="3">
    <source>
        <dbReference type="Proteomes" id="UP000199149"/>
    </source>
</evidence>
<evidence type="ECO:0000256" key="1">
    <source>
        <dbReference type="SAM" id="SignalP"/>
    </source>
</evidence>
<keyword evidence="3" id="KW-1185">Reference proteome</keyword>
<accession>A0A1I5BEW3</accession>
<dbReference type="RefSeq" id="WP_125113184.1">
    <property type="nucleotide sequence ID" value="NZ_FOUZ01000032.1"/>
</dbReference>
<dbReference type="EMBL" id="FOUZ01000032">
    <property type="protein sequence ID" value="SFN73283.1"/>
    <property type="molecule type" value="Genomic_DNA"/>
</dbReference>
<evidence type="ECO:0000313" key="2">
    <source>
        <dbReference type="EMBL" id="SFN73283.1"/>
    </source>
</evidence>
<dbReference type="AlphaFoldDB" id="A0A1I5BEW3"/>
<reference evidence="3" key="1">
    <citation type="submission" date="2016-10" db="EMBL/GenBank/DDBJ databases">
        <authorList>
            <person name="Varghese N."/>
            <person name="Submissions S."/>
        </authorList>
    </citation>
    <scope>NUCLEOTIDE SEQUENCE [LARGE SCALE GENOMIC DNA]</scope>
    <source>
        <strain evidence="3">XJ109</strain>
    </source>
</reference>
<proteinExistence type="predicted"/>
<feature type="chain" id="PRO_5011589968" evidence="1">
    <location>
        <begin position="21"/>
        <end position="131"/>
    </location>
</feature>
<dbReference type="Proteomes" id="UP000199149">
    <property type="component" value="Unassembled WGS sequence"/>
</dbReference>
<dbReference type="OrthoDB" id="1495182at2"/>
<sequence length="131" mass="15410">MKKLLFLLIIVLPILSNAQAHLGSTEKEIRDLHSDKTFEIGYTDNGEKYISSFMYFGTFVYYFDKETKLSNFCIQIVDEMPYLNGQVEAYNKKYVIVSDSEWKAYLEGGSVLKINLSYNEEHKFYVFKYTF</sequence>